<dbReference type="Pfam" id="PF01363">
    <property type="entry name" value="FYVE"/>
    <property type="match status" value="1"/>
</dbReference>
<dbReference type="InterPro" id="IPR011011">
    <property type="entry name" value="Znf_FYVE_PHD"/>
</dbReference>
<dbReference type="Pfam" id="PF00561">
    <property type="entry name" value="Abhydrolase_1"/>
    <property type="match status" value="1"/>
</dbReference>
<feature type="compositionally biased region" description="Acidic residues" evidence="5">
    <location>
        <begin position="316"/>
        <end position="331"/>
    </location>
</feature>
<evidence type="ECO:0000256" key="2">
    <source>
        <dbReference type="ARBA" id="ARBA00022771"/>
    </source>
</evidence>
<dbReference type="SUPFAM" id="SSF57903">
    <property type="entry name" value="FYVE/PHD zinc finger"/>
    <property type="match status" value="1"/>
</dbReference>
<keyword evidence="1" id="KW-0479">Metal-binding</keyword>
<dbReference type="GeneID" id="14917577"/>
<evidence type="ECO:0000256" key="3">
    <source>
        <dbReference type="ARBA" id="ARBA00022833"/>
    </source>
</evidence>
<dbReference type="GO" id="GO:0016020">
    <property type="term" value="C:membrane"/>
    <property type="evidence" value="ECO:0007669"/>
    <property type="project" value="TreeGrafter"/>
</dbReference>
<feature type="domain" description="FYVE-type" evidence="6">
    <location>
        <begin position="4"/>
        <end position="65"/>
    </location>
</feature>
<name>L8GV86_ACACF</name>
<dbReference type="InterPro" id="IPR013083">
    <property type="entry name" value="Znf_RING/FYVE/PHD"/>
</dbReference>
<dbReference type="InterPro" id="IPR017455">
    <property type="entry name" value="Znf_FYVE-rel"/>
</dbReference>
<evidence type="ECO:0000313" key="7">
    <source>
        <dbReference type="EMBL" id="ELR16930.1"/>
    </source>
</evidence>
<dbReference type="InterPro" id="IPR029058">
    <property type="entry name" value="AB_hydrolase_fold"/>
</dbReference>
<dbReference type="InterPro" id="IPR050266">
    <property type="entry name" value="AB_hydrolase_sf"/>
</dbReference>
<feature type="compositionally biased region" description="Basic and acidic residues" evidence="5">
    <location>
        <begin position="346"/>
        <end position="365"/>
    </location>
</feature>
<feature type="compositionally biased region" description="Basic and acidic residues" evidence="5">
    <location>
        <begin position="306"/>
        <end position="315"/>
    </location>
</feature>
<keyword evidence="2 4" id="KW-0863">Zinc-finger</keyword>
<dbReference type="Gene3D" id="3.30.40.10">
    <property type="entry name" value="Zinc/RING finger domain, C3HC4 (zinc finger)"/>
    <property type="match status" value="1"/>
</dbReference>
<dbReference type="PROSITE" id="PS50178">
    <property type="entry name" value="ZF_FYVE"/>
    <property type="match status" value="1"/>
</dbReference>
<dbReference type="RefSeq" id="XP_004338943.1">
    <property type="nucleotide sequence ID" value="XM_004338895.1"/>
</dbReference>
<dbReference type="EMBL" id="KB007981">
    <property type="protein sequence ID" value="ELR16930.1"/>
    <property type="molecule type" value="Genomic_DNA"/>
</dbReference>
<evidence type="ECO:0000256" key="4">
    <source>
        <dbReference type="PROSITE-ProRule" id="PRU00091"/>
    </source>
</evidence>
<dbReference type="SMART" id="SM00064">
    <property type="entry name" value="FYVE"/>
    <property type="match status" value="1"/>
</dbReference>
<feature type="compositionally biased region" description="Basic and acidic residues" evidence="5">
    <location>
        <begin position="407"/>
        <end position="447"/>
    </location>
</feature>
<feature type="compositionally biased region" description="Basic residues" evidence="5">
    <location>
        <begin position="389"/>
        <end position="398"/>
    </location>
</feature>
<dbReference type="OrthoDB" id="21092at2759"/>
<dbReference type="InterPro" id="IPR000073">
    <property type="entry name" value="AB_hydrolase_1"/>
</dbReference>
<sequence length="453" mass="52416">WVPDEEEPACYCCQTPFSFLLRRHHCRGCGHIFCHPCTDWWLLPPAELEYDTVQRLCETCFSRLSSVEYSRTYDAWGNPEDPAIVMIHGASGTRRNWALLGPALAQRGYYAISLDMPGHASRYREKLTMDSAMEAIAEAVNNLVPSKRAFVMGGSMGGYIAMTFGARHLDMCRGLIIGQTGTDMKNSRTMLNWMTRYYKLVSRKTKATLVKQFHKSYPLYAQVEDEAMNELFLRTGVFLDCWPDIVELMAGEDYDEHMKSVGDLPVLFINGEIDFREAEMKWLNAAKNGRLEPRMEGVEEEEEEDARQTRALRDDSDSDEDDRVGDNVLEDMNDKLAHTTESLAEAMERRRKEQVITDTRRAGERMRKKYHLDHKQDTRDDDSEDRDRKAKKNKKVKTHSGSTKSTSHHDNPSPKKKSEEVDAEAQMREERRRDDVERNKKVAERMRQKYARS</sequence>
<dbReference type="PANTHER" id="PTHR43798:SF33">
    <property type="entry name" value="HYDROLASE, PUTATIVE (AFU_ORTHOLOGUE AFUA_2G14860)-RELATED"/>
    <property type="match status" value="1"/>
</dbReference>
<keyword evidence="3" id="KW-0862">Zinc</keyword>
<dbReference type="Gene3D" id="3.40.50.1820">
    <property type="entry name" value="alpha/beta hydrolase"/>
    <property type="match status" value="1"/>
</dbReference>
<keyword evidence="8" id="KW-1185">Reference proteome</keyword>
<gene>
    <name evidence="7" type="ORF">ACA1_043610</name>
</gene>
<dbReference type="VEuPathDB" id="AmoebaDB:ACA1_043610"/>
<dbReference type="GO" id="GO:0008270">
    <property type="term" value="F:zinc ion binding"/>
    <property type="evidence" value="ECO:0007669"/>
    <property type="project" value="UniProtKB-KW"/>
</dbReference>
<evidence type="ECO:0000256" key="5">
    <source>
        <dbReference type="SAM" id="MobiDB-lite"/>
    </source>
</evidence>
<protein>
    <submittedName>
        <fullName evidence="7">FYVE zinc finger domain containing protein</fullName>
    </submittedName>
</protein>
<organism evidence="7 8">
    <name type="scientific">Acanthamoeba castellanii (strain ATCC 30010 / Neff)</name>
    <dbReference type="NCBI Taxonomy" id="1257118"/>
    <lineage>
        <taxon>Eukaryota</taxon>
        <taxon>Amoebozoa</taxon>
        <taxon>Discosea</taxon>
        <taxon>Longamoebia</taxon>
        <taxon>Centramoebida</taxon>
        <taxon>Acanthamoebidae</taxon>
        <taxon>Acanthamoeba</taxon>
    </lineage>
</organism>
<dbReference type="SUPFAM" id="SSF53474">
    <property type="entry name" value="alpha/beta-Hydrolases"/>
    <property type="match status" value="1"/>
</dbReference>
<evidence type="ECO:0000313" key="8">
    <source>
        <dbReference type="Proteomes" id="UP000011083"/>
    </source>
</evidence>
<evidence type="ECO:0000259" key="6">
    <source>
        <dbReference type="PROSITE" id="PS50178"/>
    </source>
</evidence>
<dbReference type="KEGG" id="acan:ACA1_043610"/>
<dbReference type="AlphaFoldDB" id="L8GV86"/>
<dbReference type="InterPro" id="IPR000306">
    <property type="entry name" value="Znf_FYVE"/>
</dbReference>
<dbReference type="PANTHER" id="PTHR43798">
    <property type="entry name" value="MONOACYLGLYCEROL LIPASE"/>
    <property type="match status" value="1"/>
</dbReference>
<evidence type="ECO:0000256" key="1">
    <source>
        <dbReference type="ARBA" id="ARBA00022723"/>
    </source>
</evidence>
<reference evidence="7 8" key="1">
    <citation type="journal article" date="2013" name="Genome Biol.">
        <title>Genome of Acanthamoeba castellanii highlights extensive lateral gene transfer and early evolution of tyrosine kinase signaling.</title>
        <authorList>
            <person name="Clarke M."/>
            <person name="Lohan A.J."/>
            <person name="Liu B."/>
            <person name="Lagkouvardos I."/>
            <person name="Roy S."/>
            <person name="Zafar N."/>
            <person name="Bertelli C."/>
            <person name="Schilde C."/>
            <person name="Kianianmomeni A."/>
            <person name="Burglin T.R."/>
            <person name="Frech C."/>
            <person name="Turcotte B."/>
            <person name="Kopec K.O."/>
            <person name="Synnott J.M."/>
            <person name="Choo C."/>
            <person name="Paponov I."/>
            <person name="Finkler A."/>
            <person name="Soon Heng Tan C."/>
            <person name="Hutchins A.P."/>
            <person name="Weinmeier T."/>
            <person name="Rattei T."/>
            <person name="Chu J.S."/>
            <person name="Gimenez G."/>
            <person name="Irimia M."/>
            <person name="Rigden D.J."/>
            <person name="Fitzpatrick D.A."/>
            <person name="Lorenzo-Morales J."/>
            <person name="Bateman A."/>
            <person name="Chiu C.H."/>
            <person name="Tang P."/>
            <person name="Hegemann P."/>
            <person name="Fromm H."/>
            <person name="Raoult D."/>
            <person name="Greub G."/>
            <person name="Miranda-Saavedra D."/>
            <person name="Chen N."/>
            <person name="Nash P."/>
            <person name="Ginger M.L."/>
            <person name="Horn M."/>
            <person name="Schaap P."/>
            <person name="Caler L."/>
            <person name="Loftus B."/>
        </authorList>
    </citation>
    <scope>NUCLEOTIDE SEQUENCE [LARGE SCALE GENOMIC DNA]</scope>
    <source>
        <strain evidence="7 8">Neff</strain>
    </source>
</reference>
<feature type="region of interest" description="Disordered" evidence="5">
    <location>
        <begin position="293"/>
        <end position="453"/>
    </location>
</feature>
<accession>L8GV86</accession>
<proteinExistence type="predicted"/>
<feature type="non-terminal residue" evidence="7">
    <location>
        <position position="453"/>
    </location>
</feature>
<dbReference type="Proteomes" id="UP000011083">
    <property type="component" value="Unassembled WGS sequence"/>
</dbReference>